<dbReference type="RefSeq" id="WP_276646811.1">
    <property type="nucleotide sequence ID" value="NZ_JAAYSM010000091.1"/>
</dbReference>
<comment type="caution">
    <text evidence="4">The sequence shown here is derived from an EMBL/GenBank/DDBJ whole genome shotgun (WGS) entry which is preliminary data.</text>
</comment>
<dbReference type="Gene3D" id="3.10.20.30">
    <property type="match status" value="1"/>
</dbReference>
<sequence length="90" mass="10199">YSLLGLATYFTAGEQEVRAWTFKVGMKAPQAAGIIHSDFERGFIRAETLSYDDLMSYQSVAKAREAGKYRSEGKEYVVQDGDIMLFRFNV</sequence>
<dbReference type="PANTHER" id="PTHR23305">
    <property type="entry name" value="OBG GTPASE FAMILY"/>
    <property type="match status" value="1"/>
</dbReference>
<feature type="domain" description="TGS" evidence="3">
    <location>
        <begin position="5"/>
        <end position="88"/>
    </location>
</feature>
<dbReference type="PANTHER" id="PTHR23305:SF18">
    <property type="entry name" value="OBG-TYPE G DOMAIN-CONTAINING PROTEIN"/>
    <property type="match status" value="1"/>
</dbReference>
<dbReference type="AlphaFoldDB" id="A0A7X8C2G2"/>
<dbReference type="PROSITE" id="PS51880">
    <property type="entry name" value="TGS"/>
    <property type="match status" value="1"/>
</dbReference>
<evidence type="ECO:0000256" key="2">
    <source>
        <dbReference type="ARBA" id="ARBA00022840"/>
    </source>
</evidence>
<gene>
    <name evidence="4" type="ORF">GX355_02840</name>
</gene>
<organism evidence="4 5">
    <name type="scientific">Globicatella sulfidifaciens</name>
    <dbReference type="NCBI Taxonomy" id="136093"/>
    <lineage>
        <taxon>Bacteria</taxon>
        <taxon>Bacillati</taxon>
        <taxon>Bacillota</taxon>
        <taxon>Bacilli</taxon>
        <taxon>Lactobacillales</taxon>
        <taxon>Aerococcaceae</taxon>
        <taxon>Globicatella</taxon>
    </lineage>
</organism>
<feature type="non-terminal residue" evidence="4">
    <location>
        <position position="1"/>
    </location>
</feature>
<keyword evidence="1" id="KW-0547">Nucleotide-binding</keyword>
<dbReference type="SUPFAM" id="SSF81271">
    <property type="entry name" value="TGS-like"/>
    <property type="match status" value="1"/>
</dbReference>
<keyword evidence="2" id="KW-0067">ATP-binding</keyword>
<reference evidence="4 5" key="1">
    <citation type="journal article" date="2020" name="Biotechnol. Biofuels">
        <title>New insights from the biogas microbiome by comprehensive genome-resolved metagenomics of nearly 1600 species originating from multiple anaerobic digesters.</title>
        <authorList>
            <person name="Campanaro S."/>
            <person name="Treu L."/>
            <person name="Rodriguez-R L.M."/>
            <person name="Kovalovszki A."/>
            <person name="Ziels R.M."/>
            <person name="Maus I."/>
            <person name="Zhu X."/>
            <person name="Kougias P.G."/>
            <person name="Basile A."/>
            <person name="Luo G."/>
            <person name="Schluter A."/>
            <person name="Konstantinidis K.T."/>
            <person name="Angelidaki I."/>
        </authorList>
    </citation>
    <scope>NUCLEOTIDE SEQUENCE [LARGE SCALE GENOMIC DNA]</scope>
    <source>
        <strain evidence="4">AS23ysBPME_34</strain>
    </source>
</reference>
<name>A0A7X8C2G2_9LACT</name>
<dbReference type="GO" id="GO:0016887">
    <property type="term" value="F:ATP hydrolysis activity"/>
    <property type="evidence" value="ECO:0007669"/>
    <property type="project" value="TreeGrafter"/>
</dbReference>
<dbReference type="InterPro" id="IPR012676">
    <property type="entry name" value="TGS-like"/>
</dbReference>
<dbReference type="GO" id="GO:0005524">
    <property type="term" value="F:ATP binding"/>
    <property type="evidence" value="ECO:0007669"/>
    <property type="project" value="UniProtKB-KW"/>
</dbReference>
<accession>A0A7X8C2G2</accession>
<dbReference type="InterPro" id="IPR004095">
    <property type="entry name" value="TGS"/>
</dbReference>
<dbReference type="GO" id="GO:0005737">
    <property type="term" value="C:cytoplasm"/>
    <property type="evidence" value="ECO:0007669"/>
    <property type="project" value="TreeGrafter"/>
</dbReference>
<dbReference type="InterPro" id="IPR012675">
    <property type="entry name" value="Beta-grasp_dom_sf"/>
</dbReference>
<evidence type="ECO:0000256" key="1">
    <source>
        <dbReference type="ARBA" id="ARBA00022741"/>
    </source>
</evidence>
<dbReference type="EMBL" id="JAAYSM010000091">
    <property type="protein sequence ID" value="NLJ17776.1"/>
    <property type="molecule type" value="Genomic_DNA"/>
</dbReference>
<evidence type="ECO:0000313" key="4">
    <source>
        <dbReference type="EMBL" id="NLJ17776.1"/>
    </source>
</evidence>
<proteinExistence type="predicted"/>
<evidence type="ECO:0000259" key="3">
    <source>
        <dbReference type="PROSITE" id="PS51880"/>
    </source>
</evidence>
<protein>
    <submittedName>
        <fullName evidence="4">DUF933 domain-containing protein</fullName>
    </submittedName>
</protein>
<dbReference type="Proteomes" id="UP000541058">
    <property type="component" value="Unassembled WGS sequence"/>
</dbReference>
<dbReference type="FunFam" id="3.10.20.30:FF:000001">
    <property type="entry name" value="Ribosome-binding ATPase YchF"/>
    <property type="match status" value="1"/>
</dbReference>
<evidence type="ECO:0000313" key="5">
    <source>
        <dbReference type="Proteomes" id="UP000541058"/>
    </source>
</evidence>
<dbReference type="Pfam" id="PF06071">
    <property type="entry name" value="YchF-GTPase_C"/>
    <property type="match status" value="1"/>
</dbReference>
<dbReference type="InterPro" id="IPR013029">
    <property type="entry name" value="YchF_C"/>
</dbReference>
<dbReference type="CDD" id="cd04867">
    <property type="entry name" value="TGS_YchF_OLA1"/>
    <property type="match status" value="1"/>
</dbReference>